<gene>
    <name evidence="1" type="ORF">MS3_00009188</name>
</gene>
<dbReference type="RefSeq" id="XP_051064938.1">
    <property type="nucleotide sequence ID" value="XM_051217524.1"/>
</dbReference>
<dbReference type="OrthoDB" id="6223271at2759"/>
<keyword evidence="2" id="KW-1185">Reference proteome</keyword>
<name>A0A922IJG3_SCHHA</name>
<reference evidence="1" key="3">
    <citation type="submission" date="2021-06" db="EMBL/GenBank/DDBJ databases">
        <title>Chromosome-level genome assembly for S. haematobium.</title>
        <authorList>
            <person name="Stroehlein A.J."/>
        </authorList>
    </citation>
    <scope>NUCLEOTIDE SEQUENCE</scope>
</reference>
<evidence type="ECO:0000313" key="1">
    <source>
        <dbReference type="EMBL" id="KAH9580580.1"/>
    </source>
</evidence>
<protein>
    <submittedName>
        <fullName evidence="1">Uncharacterized protein</fullName>
    </submittedName>
</protein>
<reference evidence="1" key="1">
    <citation type="journal article" date="2012" name="Nat. Genet.">
        <title>Whole-genome sequence of Schistosoma haematobium.</title>
        <authorList>
            <person name="Young N.D."/>
            <person name="Jex A.R."/>
            <person name="Li B."/>
            <person name="Liu S."/>
            <person name="Yang L."/>
            <person name="Xiong Z."/>
            <person name="Li Y."/>
            <person name="Cantacessi C."/>
            <person name="Hall R.S."/>
            <person name="Xu X."/>
            <person name="Chen F."/>
            <person name="Wu X."/>
            <person name="Zerlotini A."/>
            <person name="Oliveira G."/>
            <person name="Hofmann A."/>
            <person name="Zhang G."/>
            <person name="Fang X."/>
            <person name="Kang Y."/>
            <person name="Campbell B.E."/>
            <person name="Loukas A."/>
            <person name="Ranganathan S."/>
            <person name="Rollinson D."/>
            <person name="Rinaldi G."/>
            <person name="Brindley P.J."/>
            <person name="Yang H."/>
            <person name="Wang J."/>
            <person name="Wang J."/>
            <person name="Gasser R.B."/>
        </authorList>
    </citation>
    <scope>NUCLEOTIDE SEQUENCE</scope>
</reference>
<dbReference type="KEGG" id="shx:MS3_00009188"/>
<evidence type="ECO:0000313" key="2">
    <source>
        <dbReference type="Proteomes" id="UP000471633"/>
    </source>
</evidence>
<sequence>MVEIVIDHRKRFKEIRSHAYNHKIVRFNSRSGNNSLNQSTINKDPPEEKSNESTVYNQYWSTNDLLSFECGSNDNEKWHHSNETEYHRANLDDRLGVNFNSGIFDWSQSESWLIVQNAIINTILCKPNLDISEAVRNMRQLVNSGIETSTIIEYCDKKVLRNTMRTLRRPLEKLNGNELISELIRIWKYYINYSYPIILLIFTTVSVPQKTTEYMLGASFLKYILERMKIEDIIKKQNNKINSHVRHMYYTILTFCLDKLSGDKIQQYNQLFMKYILPGMEFIENQ</sequence>
<dbReference type="GeneID" id="24590635"/>
<reference evidence="1" key="4">
    <citation type="journal article" date="2022" name="PLoS Pathog.">
        <title>Chromosome-level genome of Schistosoma haematobium underpins genome-wide explorations of molecular variation.</title>
        <authorList>
            <person name="Stroehlein A.J."/>
            <person name="Korhonen P.K."/>
            <person name="Lee V.V."/>
            <person name="Ralph S.A."/>
            <person name="Mentink-Kane M."/>
            <person name="You H."/>
            <person name="McManus D.P."/>
            <person name="Tchuente L.T."/>
            <person name="Stothard J.R."/>
            <person name="Kaur P."/>
            <person name="Dudchenko O."/>
            <person name="Aiden E.L."/>
            <person name="Yang B."/>
            <person name="Yang H."/>
            <person name="Emery A.M."/>
            <person name="Webster B.L."/>
            <person name="Brindley P.J."/>
            <person name="Rollinson D."/>
            <person name="Chang B.C.H."/>
            <person name="Gasser R.B."/>
            <person name="Young N.D."/>
        </authorList>
    </citation>
    <scope>NUCLEOTIDE SEQUENCE</scope>
</reference>
<reference evidence="1" key="2">
    <citation type="journal article" date="2019" name="Gigascience">
        <title>High-quality Schistosoma haematobium genome achieved by single-molecule and long-range sequencing.</title>
        <authorList>
            <person name="Stroehlein A.J."/>
            <person name="Korhonen P.K."/>
            <person name="Chong T.M."/>
            <person name="Lim Y.L."/>
            <person name="Chan K.G."/>
            <person name="Webster B."/>
            <person name="Rollinson D."/>
            <person name="Brindley P.J."/>
            <person name="Gasser R.B."/>
            <person name="Young N.D."/>
        </authorList>
    </citation>
    <scope>NUCLEOTIDE SEQUENCE</scope>
</reference>
<proteinExistence type="predicted"/>
<comment type="caution">
    <text evidence="1">The sequence shown here is derived from an EMBL/GenBank/DDBJ whole genome shotgun (WGS) entry which is preliminary data.</text>
</comment>
<accession>A0A922IJG3</accession>
<organism evidence="1 2">
    <name type="scientific">Schistosoma haematobium</name>
    <name type="common">Blood fluke</name>
    <dbReference type="NCBI Taxonomy" id="6185"/>
    <lineage>
        <taxon>Eukaryota</taxon>
        <taxon>Metazoa</taxon>
        <taxon>Spiralia</taxon>
        <taxon>Lophotrochozoa</taxon>
        <taxon>Platyhelminthes</taxon>
        <taxon>Trematoda</taxon>
        <taxon>Digenea</taxon>
        <taxon>Strigeidida</taxon>
        <taxon>Schistosomatoidea</taxon>
        <taxon>Schistosomatidae</taxon>
        <taxon>Schistosoma</taxon>
    </lineage>
</organism>
<dbReference type="EMBL" id="AMPZ03000007">
    <property type="protein sequence ID" value="KAH9580580.1"/>
    <property type="molecule type" value="Genomic_DNA"/>
</dbReference>
<dbReference type="Proteomes" id="UP000471633">
    <property type="component" value="Unassembled WGS sequence"/>
</dbReference>
<dbReference type="AlphaFoldDB" id="A0A922IJG3"/>
<dbReference type="CTD" id="24590635"/>